<dbReference type="AlphaFoldDB" id="K0TRH8"/>
<dbReference type="SUPFAM" id="SSF54695">
    <property type="entry name" value="POZ domain"/>
    <property type="match status" value="1"/>
</dbReference>
<feature type="domain" description="Potassium channel tetramerisation-type BTB" evidence="1">
    <location>
        <begin position="13"/>
        <end position="96"/>
    </location>
</feature>
<dbReference type="PANTHER" id="PTHR14499:SF136">
    <property type="entry name" value="GH08630P"/>
    <property type="match status" value="1"/>
</dbReference>
<dbReference type="Gene3D" id="3.30.710.10">
    <property type="entry name" value="Potassium Channel Kv1.1, Chain A"/>
    <property type="match status" value="1"/>
</dbReference>
<dbReference type="InterPro" id="IPR003131">
    <property type="entry name" value="T1-type_BTB"/>
</dbReference>
<keyword evidence="3" id="KW-1185">Reference proteome</keyword>
<protein>
    <recommendedName>
        <fullName evidence="1">Potassium channel tetramerisation-type BTB domain-containing protein</fullName>
    </recommendedName>
</protein>
<dbReference type="CDD" id="cd18316">
    <property type="entry name" value="BTB_POZ_KCTD-like"/>
    <property type="match status" value="1"/>
</dbReference>
<dbReference type="Proteomes" id="UP000266841">
    <property type="component" value="Unassembled WGS sequence"/>
</dbReference>
<dbReference type="InterPro" id="IPR011333">
    <property type="entry name" value="SKP1/BTB/POZ_sf"/>
</dbReference>
<gene>
    <name evidence="2" type="ORF">THAOC_00319</name>
</gene>
<organism evidence="2 3">
    <name type="scientific">Thalassiosira oceanica</name>
    <name type="common">Marine diatom</name>
    <dbReference type="NCBI Taxonomy" id="159749"/>
    <lineage>
        <taxon>Eukaryota</taxon>
        <taxon>Sar</taxon>
        <taxon>Stramenopiles</taxon>
        <taxon>Ochrophyta</taxon>
        <taxon>Bacillariophyta</taxon>
        <taxon>Coscinodiscophyceae</taxon>
        <taxon>Thalassiosirophycidae</taxon>
        <taxon>Thalassiosirales</taxon>
        <taxon>Thalassiosiraceae</taxon>
        <taxon>Thalassiosira</taxon>
    </lineage>
</organism>
<comment type="caution">
    <text evidence="2">The sequence shown here is derived from an EMBL/GenBank/DDBJ whole genome shotgun (WGS) entry which is preliminary data.</text>
</comment>
<evidence type="ECO:0000313" key="3">
    <source>
        <dbReference type="Proteomes" id="UP000266841"/>
    </source>
</evidence>
<dbReference type="Pfam" id="PF02214">
    <property type="entry name" value="BTB_2"/>
    <property type="match status" value="1"/>
</dbReference>
<dbReference type="GO" id="GO:0051260">
    <property type="term" value="P:protein homooligomerization"/>
    <property type="evidence" value="ECO:0007669"/>
    <property type="project" value="InterPro"/>
</dbReference>
<sequence>MHADNTTMVAERIKFNVGGKQYECSRDLIAQQNPETVLGKLVSDMWQSNPDEAIFVDRDGDLFAHVLNYLRYGSLELPVTIPKSMFERELDYYGVAIKKDSITAETVTTFGESLMAEYRLAEEKRCAFLLAMESHRQFLMKQRDGVFEHVTVVMDCNNDLCYDLLNHSKRHPGAFNSDSPGRRIFDKYLGEFFGLEVLEVTKAFGLPSLLSGSFRVKKRET</sequence>
<dbReference type="eggNOG" id="KOG2714">
    <property type="taxonomic scope" value="Eukaryota"/>
</dbReference>
<evidence type="ECO:0000259" key="1">
    <source>
        <dbReference type="Pfam" id="PF02214"/>
    </source>
</evidence>
<name>K0TRH8_THAOC</name>
<dbReference type="OrthoDB" id="45549at2759"/>
<evidence type="ECO:0000313" key="2">
    <source>
        <dbReference type="EMBL" id="EJK77822.1"/>
    </source>
</evidence>
<dbReference type="EMBL" id="AGNL01000363">
    <property type="protein sequence ID" value="EJK77822.1"/>
    <property type="molecule type" value="Genomic_DNA"/>
</dbReference>
<reference evidence="2 3" key="1">
    <citation type="journal article" date="2012" name="Genome Biol.">
        <title>Genome and low-iron response of an oceanic diatom adapted to chronic iron limitation.</title>
        <authorList>
            <person name="Lommer M."/>
            <person name="Specht M."/>
            <person name="Roy A.S."/>
            <person name="Kraemer L."/>
            <person name="Andreson R."/>
            <person name="Gutowska M.A."/>
            <person name="Wolf J."/>
            <person name="Bergner S.V."/>
            <person name="Schilhabel M.B."/>
            <person name="Klostermeier U.C."/>
            <person name="Beiko R.G."/>
            <person name="Rosenstiel P."/>
            <person name="Hippler M."/>
            <person name="Laroche J."/>
        </authorList>
    </citation>
    <scope>NUCLEOTIDE SEQUENCE [LARGE SCALE GENOMIC DNA]</scope>
    <source>
        <strain evidence="2 3">CCMP1005</strain>
    </source>
</reference>
<dbReference type="PANTHER" id="PTHR14499">
    <property type="entry name" value="POTASSIUM CHANNEL TETRAMERIZATION DOMAIN-CONTAINING"/>
    <property type="match status" value="1"/>
</dbReference>
<proteinExistence type="predicted"/>
<accession>K0TRH8</accession>